<dbReference type="EnsemblPlants" id="HORVU.MOREX.r3.2HG0181690.1">
    <property type="protein sequence ID" value="HORVU.MOREX.r3.2HG0181690.1.CDS1"/>
    <property type="gene ID" value="HORVU.MOREX.r3.2HG0181690"/>
</dbReference>
<dbReference type="Gramene" id="HORVU.MOREX.r3.2HG0181690.1">
    <property type="protein sequence ID" value="HORVU.MOREX.r3.2HG0181690.1.CDS1"/>
    <property type="gene ID" value="HORVU.MOREX.r3.2HG0181690"/>
</dbReference>
<feature type="region of interest" description="Disordered" evidence="1">
    <location>
        <begin position="435"/>
        <end position="572"/>
    </location>
</feature>
<evidence type="ECO:0000256" key="1">
    <source>
        <dbReference type="SAM" id="MobiDB-lite"/>
    </source>
</evidence>
<feature type="compositionally biased region" description="Basic and acidic residues" evidence="1">
    <location>
        <begin position="506"/>
        <end position="533"/>
    </location>
</feature>
<proteinExistence type="predicted"/>
<reference evidence="3" key="2">
    <citation type="submission" date="2020-10" db="EMBL/GenBank/DDBJ databases">
        <authorList>
            <person name="Scholz U."/>
            <person name="Mascher M."/>
            <person name="Fiebig A."/>
        </authorList>
    </citation>
    <scope>NUCLEOTIDE SEQUENCE [LARGE SCALE GENOMIC DNA]</scope>
    <source>
        <strain evidence="3">cv. Morex</strain>
    </source>
</reference>
<keyword evidence="2" id="KW-0472">Membrane</keyword>
<feature type="transmembrane region" description="Helical" evidence="2">
    <location>
        <begin position="209"/>
        <end position="229"/>
    </location>
</feature>
<evidence type="ECO:0000256" key="2">
    <source>
        <dbReference type="SAM" id="Phobius"/>
    </source>
</evidence>
<feature type="region of interest" description="Disordered" evidence="1">
    <location>
        <begin position="157"/>
        <end position="178"/>
    </location>
</feature>
<feature type="compositionally biased region" description="Acidic residues" evidence="1">
    <location>
        <begin position="486"/>
        <end position="499"/>
    </location>
</feature>
<reference evidence="3" key="3">
    <citation type="submission" date="2022-01" db="UniProtKB">
        <authorList>
            <consortium name="EnsemblPlants"/>
        </authorList>
    </citation>
    <scope>IDENTIFICATION</scope>
    <source>
        <strain evidence="3">subsp. vulgare</strain>
    </source>
</reference>
<dbReference type="GeneID" id="123428650"/>
<keyword evidence="4" id="KW-1185">Reference proteome</keyword>
<feature type="transmembrane region" description="Helical" evidence="2">
    <location>
        <begin position="185"/>
        <end position="203"/>
    </location>
</feature>
<accession>A0A8I7B7A7</accession>
<dbReference type="OrthoDB" id="656084at2759"/>
<feature type="region of interest" description="Disordered" evidence="1">
    <location>
        <begin position="398"/>
        <end position="420"/>
    </location>
</feature>
<evidence type="ECO:0000313" key="4">
    <source>
        <dbReference type="Proteomes" id="UP000011116"/>
    </source>
</evidence>
<feature type="compositionally biased region" description="Low complexity" evidence="1">
    <location>
        <begin position="534"/>
        <end position="546"/>
    </location>
</feature>
<feature type="transmembrane region" description="Helical" evidence="2">
    <location>
        <begin position="277"/>
        <end position="297"/>
    </location>
</feature>
<keyword evidence="2" id="KW-1133">Transmembrane helix</keyword>
<dbReference type="Gramene" id="HORVU.MOREX.r2.2HG0150270.1">
    <property type="protein sequence ID" value="HORVU.MOREX.r2.2HG0150270.1.CDS.1"/>
    <property type="gene ID" value="HORVU.MOREX.r2.2HG0150270"/>
</dbReference>
<sequence length="572" mass="60944">MPVPVSLLVSSGLCVGVSACVSTGLAFHASFVLSLVYLVRVLSPELVDGFFGQVDAFVQQDLRQSRDAIRDDPLMAPIYACAEERARRALAFVAEAVDGLEMKAREKLSGLTDAAVAAFHWLRLAAGVTNLVATILVTAALNEAKSQAPSVLRWRGVKGLRTPPPPRDEAEAEAPNPRSSRDTTVLVAWISAIVAYCTLVLTINGICNGIASFAMCFPCFVALCGFALMEAERVYLWDSYVIDTRGSSSRNTANPRRRVSNAAGEITEKDMRDAWECLWFVIIMMHCIDACFLGLMLGKRPFVLASLAIYNVAALASARKAYLTTDEGEDADGAHVNVNKWQNAAMSVLAIDVAKVVATYVVLDFYLGALLLVSLGAKAAFLLDRVIYLSDDGALGDDDSSPEGAGLAGDAAADAEGDQEDAGLTREVFGDQEDAGLTREVFGDQEDAGLTREVFGDQEDAGLTREVAGDSKGSDDDSQKVADLGGDVDGDAEGSDDIGAENASDIAHEEEKGSATEEHSDVSDSEEQHRQESDCSNSSSSSSVDDWTFVGADPMMPANVNGGASRWFTFLP</sequence>
<name>A0A8I7B7A7_HORVV</name>
<dbReference type="Proteomes" id="UP000011116">
    <property type="component" value="Chromosome 2H"/>
</dbReference>
<organism evidence="3 4">
    <name type="scientific">Hordeum vulgare subsp. vulgare</name>
    <name type="common">Domesticated barley</name>
    <dbReference type="NCBI Taxonomy" id="112509"/>
    <lineage>
        <taxon>Eukaryota</taxon>
        <taxon>Viridiplantae</taxon>
        <taxon>Streptophyta</taxon>
        <taxon>Embryophyta</taxon>
        <taxon>Tracheophyta</taxon>
        <taxon>Spermatophyta</taxon>
        <taxon>Magnoliopsida</taxon>
        <taxon>Liliopsida</taxon>
        <taxon>Poales</taxon>
        <taxon>Poaceae</taxon>
        <taxon>BOP clade</taxon>
        <taxon>Pooideae</taxon>
        <taxon>Triticodae</taxon>
        <taxon>Triticeae</taxon>
        <taxon>Hordeinae</taxon>
        <taxon>Hordeum</taxon>
    </lineage>
</organism>
<keyword evidence="2" id="KW-0812">Transmembrane</keyword>
<feature type="transmembrane region" description="Helical" evidence="2">
    <location>
        <begin position="6"/>
        <end position="39"/>
    </location>
</feature>
<feature type="compositionally biased region" description="Basic and acidic residues" evidence="1">
    <location>
        <begin position="467"/>
        <end position="480"/>
    </location>
</feature>
<dbReference type="AlphaFoldDB" id="A0A8I7B7A7"/>
<dbReference type="KEGG" id="hvg:123428650"/>
<reference evidence="4" key="1">
    <citation type="journal article" date="2012" name="Nature">
        <title>A physical, genetic and functional sequence assembly of the barley genome.</title>
        <authorList>
            <consortium name="The International Barley Genome Sequencing Consortium"/>
            <person name="Mayer K.F."/>
            <person name="Waugh R."/>
            <person name="Brown J.W."/>
            <person name="Schulman A."/>
            <person name="Langridge P."/>
            <person name="Platzer M."/>
            <person name="Fincher G.B."/>
            <person name="Muehlbauer G.J."/>
            <person name="Sato K."/>
            <person name="Close T.J."/>
            <person name="Wise R.P."/>
            <person name="Stein N."/>
        </authorList>
    </citation>
    <scope>NUCLEOTIDE SEQUENCE [LARGE SCALE GENOMIC DNA]</scope>
    <source>
        <strain evidence="4">cv. Morex</strain>
    </source>
</reference>
<gene>
    <name evidence="3" type="primary">LOC123428650</name>
</gene>
<protein>
    <submittedName>
        <fullName evidence="3">Uncharacterized protein</fullName>
    </submittedName>
</protein>
<feature type="compositionally biased region" description="Low complexity" evidence="1">
    <location>
        <begin position="403"/>
        <end position="412"/>
    </location>
</feature>
<dbReference type="RefSeq" id="XP_044968783.1">
    <property type="nucleotide sequence ID" value="XM_045112848.1"/>
</dbReference>
<evidence type="ECO:0000313" key="3">
    <source>
        <dbReference type="EnsemblPlants" id="HORVU.MOREX.r3.2HG0181690.1.CDS1"/>
    </source>
</evidence>